<dbReference type="Proteomes" id="UP000663834">
    <property type="component" value="Unassembled WGS sequence"/>
</dbReference>
<accession>A0A816VWF0</accession>
<dbReference type="Proteomes" id="UP000681720">
    <property type="component" value="Unassembled WGS sequence"/>
</dbReference>
<organism evidence="3 8">
    <name type="scientific">Rotaria magnacalcarata</name>
    <dbReference type="NCBI Taxonomy" id="392030"/>
    <lineage>
        <taxon>Eukaryota</taxon>
        <taxon>Metazoa</taxon>
        <taxon>Spiralia</taxon>
        <taxon>Gnathifera</taxon>
        <taxon>Rotifera</taxon>
        <taxon>Eurotatoria</taxon>
        <taxon>Bdelloidea</taxon>
        <taxon>Philodinida</taxon>
        <taxon>Philodinidae</taxon>
        <taxon>Rotaria</taxon>
    </lineage>
</organism>
<dbReference type="Proteomes" id="UP000663866">
    <property type="component" value="Unassembled WGS sequence"/>
</dbReference>
<evidence type="ECO:0000313" key="8">
    <source>
        <dbReference type="Proteomes" id="UP000663887"/>
    </source>
</evidence>
<keyword evidence="7" id="KW-1185">Reference proteome</keyword>
<reference evidence="3" key="1">
    <citation type="submission" date="2021-02" db="EMBL/GenBank/DDBJ databases">
        <authorList>
            <person name="Nowell W R."/>
        </authorList>
    </citation>
    <scope>NUCLEOTIDE SEQUENCE</scope>
</reference>
<dbReference type="EMBL" id="CAJOBJ010115996">
    <property type="protein sequence ID" value="CAF4653696.1"/>
    <property type="molecule type" value="Genomic_DNA"/>
</dbReference>
<dbReference type="Proteomes" id="UP000663856">
    <property type="component" value="Unassembled WGS sequence"/>
</dbReference>
<evidence type="ECO:0000313" key="2">
    <source>
        <dbReference type="EMBL" id="CAF1999447.1"/>
    </source>
</evidence>
<dbReference type="AlphaFoldDB" id="A0A816VWF0"/>
<evidence type="ECO:0000313" key="6">
    <source>
        <dbReference type="EMBL" id="CAF4653696.1"/>
    </source>
</evidence>
<dbReference type="OrthoDB" id="10476682at2759"/>
<dbReference type="EMBL" id="CAJNOW010005678">
    <property type="protein sequence ID" value="CAF1456722.1"/>
    <property type="molecule type" value="Genomic_DNA"/>
</dbReference>
<protein>
    <submittedName>
        <fullName evidence="3">Uncharacterized protein</fullName>
    </submittedName>
</protein>
<proteinExistence type="predicted"/>
<gene>
    <name evidence="6" type="ORF">GIL414_LOCUS41175</name>
    <name evidence="1" type="ORF">KQP761_LOCUS12287</name>
    <name evidence="5" type="ORF">OVN521_LOCUS26846</name>
    <name evidence="4" type="ORF">UXM345_LOCUS28011</name>
    <name evidence="2" type="ORF">WKI299_LOCUS4688</name>
    <name evidence="3" type="ORF">XDN619_LOCUS23755</name>
</gene>
<evidence type="ECO:0000313" key="1">
    <source>
        <dbReference type="EMBL" id="CAF1456722.1"/>
    </source>
</evidence>
<dbReference type="EMBL" id="CAJNRG010010785">
    <property type="protein sequence ID" value="CAF2125935.1"/>
    <property type="molecule type" value="Genomic_DNA"/>
</dbReference>
<comment type="caution">
    <text evidence="3">The sequence shown here is derived from an EMBL/GenBank/DDBJ whole genome shotgun (WGS) entry which is preliminary data.</text>
</comment>
<evidence type="ECO:0000313" key="3">
    <source>
        <dbReference type="EMBL" id="CAF2125935.1"/>
    </source>
</evidence>
<name>A0A816VWF0_9BILA</name>
<dbReference type="EMBL" id="CAJOBG010007195">
    <property type="protein sequence ID" value="CAF4209851.1"/>
    <property type="molecule type" value="Genomic_DNA"/>
</dbReference>
<sequence length="171" mass="19287">MGNTASDSLDHSFQRFRLSQTEQLPLLSPSYASVCTSPKRKGVLNITRRLDGISSSEIAHDTDDPQRIVLYHNSMLSSRTATYLSRNSKSTTDALPYRDLLSDNELIDILKSCTTSSISNEKLIHKNRVSSDEQMVMCLLDAKIIPELSDDELMKYVEHAYASKRNTNEKN</sequence>
<dbReference type="Proteomes" id="UP000663842">
    <property type="component" value="Unassembled WGS sequence"/>
</dbReference>
<dbReference type="EMBL" id="CAJOBF010006259">
    <property type="protein sequence ID" value="CAF4201178.1"/>
    <property type="molecule type" value="Genomic_DNA"/>
</dbReference>
<evidence type="ECO:0000313" key="5">
    <source>
        <dbReference type="EMBL" id="CAF4209851.1"/>
    </source>
</evidence>
<evidence type="ECO:0000313" key="7">
    <source>
        <dbReference type="Proteomes" id="UP000663866"/>
    </source>
</evidence>
<dbReference type="Proteomes" id="UP000663887">
    <property type="component" value="Unassembled WGS sequence"/>
</dbReference>
<dbReference type="EMBL" id="CAJNRF010001175">
    <property type="protein sequence ID" value="CAF1999447.1"/>
    <property type="molecule type" value="Genomic_DNA"/>
</dbReference>
<evidence type="ECO:0000313" key="4">
    <source>
        <dbReference type="EMBL" id="CAF4201178.1"/>
    </source>
</evidence>